<dbReference type="InterPro" id="IPR036388">
    <property type="entry name" value="WH-like_DNA-bd_sf"/>
</dbReference>
<dbReference type="PROSITE" id="PS50931">
    <property type="entry name" value="HTH_LYSR"/>
    <property type="match status" value="1"/>
</dbReference>
<dbReference type="PRINTS" id="PR00039">
    <property type="entry name" value="HTHLYSR"/>
</dbReference>
<sequence>MVIVGMDLNVLSLRIFLSVVETGSLSKTAKNLFVSQPSVSGHIRSLEKSLGAQLFERGPWGATPTEAGKLFSQRAKELLHTLSGINDEIAAATGSIDRRLSVAGTTTLGSHLLPRVIGDFLGGRDDAQVEIVVGNSEAVLQSILEGRTGLGLTFGTVVDDEIEVTSLLSERLRLVAGAHHPMAGRTVEPWELSGECFLLREPGSSTREGQERALSIWALPEARRCTIWTAEAAKEAARAGLGITLISEHVVDRDLGEGRLAEIRVVPEPAPREVYLLSTRSYVHSPLEREFRRHLQDLESWPT</sequence>
<evidence type="ECO:0000313" key="6">
    <source>
        <dbReference type="EMBL" id="RBP71347.1"/>
    </source>
</evidence>
<dbReference type="SUPFAM" id="SSF46785">
    <property type="entry name" value="Winged helix' DNA-binding domain"/>
    <property type="match status" value="1"/>
</dbReference>
<dbReference type="Pfam" id="PF00126">
    <property type="entry name" value="HTH_1"/>
    <property type="match status" value="1"/>
</dbReference>
<dbReference type="GO" id="GO:0000976">
    <property type="term" value="F:transcription cis-regulatory region binding"/>
    <property type="evidence" value="ECO:0007669"/>
    <property type="project" value="TreeGrafter"/>
</dbReference>
<organism evidence="6 7">
    <name type="scientific">Brevibacterium celere</name>
    <dbReference type="NCBI Taxonomy" id="225845"/>
    <lineage>
        <taxon>Bacteria</taxon>
        <taxon>Bacillati</taxon>
        <taxon>Actinomycetota</taxon>
        <taxon>Actinomycetes</taxon>
        <taxon>Micrococcales</taxon>
        <taxon>Brevibacteriaceae</taxon>
        <taxon>Brevibacterium</taxon>
    </lineage>
</organism>
<dbReference type="SUPFAM" id="SSF53850">
    <property type="entry name" value="Periplasmic binding protein-like II"/>
    <property type="match status" value="1"/>
</dbReference>
<evidence type="ECO:0000256" key="2">
    <source>
        <dbReference type="ARBA" id="ARBA00023015"/>
    </source>
</evidence>
<dbReference type="Pfam" id="PF03466">
    <property type="entry name" value="LysR_substrate"/>
    <property type="match status" value="1"/>
</dbReference>
<reference evidence="6 7" key="1">
    <citation type="submission" date="2018-06" db="EMBL/GenBank/DDBJ databases">
        <title>Freshwater and sediment microbial communities from various areas in North America, analyzing microbe dynamics in response to fracking.</title>
        <authorList>
            <person name="Lamendella R."/>
        </authorList>
    </citation>
    <scope>NUCLEOTIDE SEQUENCE [LARGE SCALE GENOMIC DNA]</scope>
    <source>
        <strain evidence="6 7">3b_TX</strain>
    </source>
</reference>
<dbReference type="Proteomes" id="UP000253509">
    <property type="component" value="Unassembled WGS sequence"/>
</dbReference>
<dbReference type="RefSeq" id="WP_113904428.1">
    <property type="nucleotide sequence ID" value="NZ_QNSB01000006.1"/>
</dbReference>
<dbReference type="InterPro" id="IPR036390">
    <property type="entry name" value="WH_DNA-bd_sf"/>
</dbReference>
<keyword evidence="4" id="KW-0804">Transcription</keyword>
<dbReference type="AlphaFoldDB" id="A0A366II99"/>
<evidence type="ECO:0000259" key="5">
    <source>
        <dbReference type="PROSITE" id="PS50931"/>
    </source>
</evidence>
<dbReference type="Gene3D" id="3.40.190.290">
    <property type="match status" value="1"/>
</dbReference>
<dbReference type="GO" id="GO:0003700">
    <property type="term" value="F:DNA-binding transcription factor activity"/>
    <property type="evidence" value="ECO:0007669"/>
    <property type="project" value="InterPro"/>
</dbReference>
<evidence type="ECO:0000256" key="4">
    <source>
        <dbReference type="ARBA" id="ARBA00023163"/>
    </source>
</evidence>
<dbReference type="FunFam" id="1.10.10.10:FF:000001">
    <property type="entry name" value="LysR family transcriptional regulator"/>
    <property type="match status" value="1"/>
</dbReference>
<keyword evidence="7" id="KW-1185">Reference proteome</keyword>
<evidence type="ECO:0000313" key="7">
    <source>
        <dbReference type="Proteomes" id="UP000253509"/>
    </source>
</evidence>
<protein>
    <submittedName>
        <fullName evidence="6">LysR family transcriptional regulator</fullName>
    </submittedName>
</protein>
<name>A0A366II99_9MICO</name>
<comment type="similarity">
    <text evidence="1">Belongs to the LysR transcriptional regulatory family.</text>
</comment>
<keyword evidence="2" id="KW-0805">Transcription regulation</keyword>
<evidence type="ECO:0000256" key="3">
    <source>
        <dbReference type="ARBA" id="ARBA00023125"/>
    </source>
</evidence>
<dbReference type="EMBL" id="QNSB01000006">
    <property type="protein sequence ID" value="RBP71347.1"/>
    <property type="molecule type" value="Genomic_DNA"/>
</dbReference>
<proteinExistence type="inferred from homology"/>
<accession>A0A366II99</accession>
<dbReference type="InterPro" id="IPR005119">
    <property type="entry name" value="LysR_subst-bd"/>
</dbReference>
<dbReference type="PANTHER" id="PTHR30126">
    <property type="entry name" value="HTH-TYPE TRANSCRIPTIONAL REGULATOR"/>
    <property type="match status" value="1"/>
</dbReference>
<evidence type="ECO:0000256" key="1">
    <source>
        <dbReference type="ARBA" id="ARBA00009437"/>
    </source>
</evidence>
<gene>
    <name evidence="6" type="ORF">DFO65_106190</name>
</gene>
<dbReference type="InterPro" id="IPR000847">
    <property type="entry name" value="LysR_HTH_N"/>
</dbReference>
<feature type="domain" description="HTH lysR-type" evidence="5">
    <location>
        <begin position="13"/>
        <end position="65"/>
    </location>
</feature>
<dbReference type="Gene3D" id="1.10.10.10">
    <property type="entry name" value="Winged helix-like DNA-binding domain superfamily/Winged helix DNA-binding domain"/>
    <property type="match status" value="1"/>
</dbReference>
<keyword evidence="3" id="KW-0238">DNA-binding</keyword>
<comment type="caution">
    <text evidence="6">The sequence shown here is derived from an EMBL/GenBank/DDBJ whole genome shotgun (WGS) entry which is preliminary data.</text>
</comment>
<dbReference type="PANTHER" id="PTHR30126:SF40">
    <property type="entry name" value="HTH-TYPE TRANSCRIPTIONAL REGULATOR GLTR"/>
    <property type="match status" value="1"/>
</dbReference>